<feature type="region of interest" description="Disordered" evidence="1">
    <location>
        <begin position="110"/>
        <end position="133"/>
    </location>
</feature>
<keyword evidence="4" id="KW-1185">Reference proteome</keyword>
<reference evidence="3 4" key="1">
    <citation type="submission" date="2019-07" db="EMBL/GenBank/DDBJ databases">
        <title>De Novo Assembly of kiwifruit Actinidia rufa.</title>
        <authorList>
            <person name="Sugita-Konishi S."/>
            <person name="Sato K."/>
            <person name="Mori E."/>
            <person name="Abe Y."/>
            <person name="Kisaki G."/>
            <person name="Hamano K."/>
            <person name="Suezawa K."/>
            <person name="Otani M."/>
            <person name="Fukuda T."/>
            <person name="Manabe T."/>
            <person name="Gomi K."/>
            <person name="Tabuchi M."/>
            <person name="Akimitsu K."/>
            <person name="Kataoka I."/>
        </authorList>
    </citation>
    <scope>NUCLEOTIDE SEQUENCE [LARGE SCALE GENOMIC DNA]</scope>
    <source>
        <strain evidence="4">cv. Fuchu</strain>
    </source>
</reference>
<dbReference type="EMBL" id="BJWL01000022">
    <property type="protein sequence ID" value="GFZ10863.1"/>
    <property type="molecule type" value="Genomic_DNA"/>
</dbReference>
<dbReference type="InterPro" id="IPR016197">
    <property type="entry name" value="Chromo-like_dom_sf"/>
</dbReference>
<dbReference type="InterPro" id="IPR000953">
    <property type="entry name" value="Chromo/chromo_shadow_dom"/>
</dbReference>
<dbReference type="PANTHER" id="PTHR20932:SF55">
    <property type="entry name" value="LYSM DOMAIN-CONTAINING PROTEIN"/>
    <property type="match status" value="1"/>
</dbReference>
<dbReference type="PROSITE" id="PS50013">
    <property type="entry name" value="CHROMO_2"/>
    <property type="match status" value="1"/>
</dbReference>
<dbReference type="Pfam" id="PF00385">
    <property type="entry name" value="Chromo"/>
    <property type="match status" value="1"/>
</dbReference>
<dbReference type="SUPFAM" id="SSF54160">
    <property type="entry name" value="Chromo domain-like"/>
    <property type="match status" value="1"/>
</dbReference>
<feature type="domain" description="Chromo" evidence="2">
    <location>
        <begin position="56"/>
        <end position="114"/>
    </location>
</feature>
<evidence type="ECO:0000313" key="4">
    <source>
        <dbReference type="Proteomes" id="UP000585474"/>
    </source>
</evidence>
<dbReference type="Proteomes" id="UP000585474">
    <property type="component" value="Unassembled WGS sequence"/>
</dbReference>
<gene>
    <name evidence="3" type="ORF">Acr_22g0002610</name>
</gene>
<proteinExistence type="predicted"/>
<accession>A0A7J0GJ73</accession>
<dbReference type="CDD" id="cd00024">
    <property type="entry name" value="CD_CSD"/>
    <property type="match status" value="1"/>
</dbReference>
<organism evidence="3 4">
    <name type="scientific">Actinidia rufa</name>
    <dbReference type="NCBI Taxonomy" id="165716"/>
    <lineage>
        <taxon>Eukaryota</taxon>
        <taxon>Viridiplantae</taxon>
        <taxon>Streptophyta</taxon>
        <taxon>Embryophyta</taxon>
        <taxon>Tracheophyta</taxon>
        <taxon>Spermatophyta</taxon>
        <taxon>Magnoliopsida</taxon>
        <taxon>eudicotyledons</taxon>
        <taxon>Gunneridae</taxon>
        <taxon>Pentapetalae</taxon>
        <taxon>asterids</taxon>
        <taxon>Ericales</taxon>
        <taxon>Actinidiaceae</taxon>
        <taxon>Actinidia</taxon>
    </lineage>
</organism>
<dbReference type="Gene3D" id="2.40.50.40">
    <property type="match status" value="1"/>
</dbReference>
<evidence type="ECO:0000313" key="3">
    <source>
        <dbReference type="EMBL" id="GFZ10863.1"/>
    </source>
</evidence>
<dbReference type="OrthoDB" id="538216at2759"/>
<dbReference type="InterPro" id="IPR045030">
    <property type="entry name" value="LYSM1-4"/>
</dbReference>
<dbReference type="InterPro" id="IPR023780">
    <property type="entry name" value="Chromo_domain"/>
</dbReference>
<feature type="compositionally biased region" description="Polar residues" evidence="1">
    <location>
        <begin position="181"/>
        <end position="196"/>
    </location>
</feature>
<feature type="region of interest" description="Disordered" evidence="1">
    <location>
        <begin position="400"/>
        <end position="419"/>
    </location>
</feature>
<protein>
    <submittedName>
        <fullName evidence="3">Peptidoglycan-binding LysM domain-containing protein</fullName>
    </submittedName>
</protein>
<dbReference type="AlphaFoldDB" id="A0A7J0GJ73"/>
<evidence type="ECO:0000259" key="2">
    <source>
        <dbReference type="PROSITE" id="PS50013"/>
    </source>
</evidence>
<dbReference type="PANTHER" id="PTHR20932">
    <property type="entry name" value="LYSM AND PUTATIVE PEPTIDOGLYCAN-BINDING DOMAIN-CONTAINING PROTEIN"/>
    <property type="match status" value="1"/>
</dbReference>
<feature type="region of interest" description="Disordered" evidence="1">
    <location>
        <begin position="174"/>
        <end position="203"/>
    </location>
</feature>
<name>A0A7J0GJ73_9ERIC</name>
<evidence type="ECO:0000256" key="1">
    <source>
        <dbReference type="SAM" id="MobiDB-lite"/>
    </source>
</evidence>
<feature type="compositionally biased region" description="Polar residues" evidence="1">
    <location>
        <begin position="407"/>
        <end position="419"/>
    </location>
</feature>
<sequence>MVRIRLKWYPSGHFDVPTDPFSEPTHEPTIDHLTTSDITPAPLPISPAPKEHIDAILDEQIISTRDGGVQRFLVRWSGRPASDDTWITSDDLPQIDRDLFEYYQNRPTSHSMESSFLHPGRVGGDTGSRPPITRVYSRRSKKYQYPVADIKRLNGLVTDLQMFALKSLQIPLPGRHPPSPIMSNGLDNQGPSSSEGTPPHRRYSDLFESFQSLKLNSSSQQRVSPAMSKLQGYYGLKTTDQKPASEGFEMAVYRKGGSHYLEDGPFAQSSHLSNPPLSHHRKSRSIANGFLPENSVLIDDMGVTEAREIESDIWNEKLIRRRQKSEADFSSRTTPEMLLKEDNSSGGGFSTITGKGLALRLKAASRTASGVDADANLVNPVIPLSFGDSLVADGINGVRKSSSTSSLQDQESNGISSSIWPTSKWSLKPDLQALSTAAIITRPIFDGLPKPITGRRNKAALD</sequence>
<comment type="caution">
    <text evidence="3">The sequence shown here is derived from an EMBL/GenBank/DDBJ whole genome shotgun (WGS) entry which is preliminary data.</text>
</comment>
<dbReference type="SMART" id="SM00298">
    <property type="entry name" value="CHROMO"/>
    <property type="match status" value="1"/>
</dbReference>